<dbReference type="InterPro" id="IPR032675">
    <property type="entry name" value="LRR_dom_sf"/>
</dbReference>
<dbReference type="Pfam" id="PF00646">
    <property type="entry name" value="F-box"/>
    <property type="match status" value="1"/>
</dbReference>
<name>A0ABC8YVS5_9POAL</name>
<dbReference type="InterPro" id="IPR055302">
    <property type="entry name" value="F-box_dom-containing"/>
</dbReference>
<accession>A0ABC8YVS5</accession>
<evidence type="ECO:0000313" key="3">
    <source>
        <dbReference type="Proteomes" id="UP001497457"/>
    </source>
</evidence>
<dbReference type="AlphaFoldDB" id="A0ABC8YVS5"/>
<evidence type="ECO:0000259" key="1">
    <source>
        <dbReference type="PROSITE" id="PS50181"/>
    </source>
</evidence>
<organism evidence="2 3">
    <name type="scientific">Urochloa decumbens</name>
    <dbReference type="NCBI Taxonomy" id="240449"/>
    <lineage>
        <taxon>Eukaryota</taxon>
        <taxon>Viridiplantae</taxon>
        <taxon>Streptophyta</taxon>
        <taxon>Embryophyta</taxon>
        <taxon>Tracheophyta</taxon>
        <taxon>Spermatophyta</taxon>
        <taxon>Magnoliopsida</taxon>
        <taxon>Liliopsida</taxon>
        <taxon>Poales</taxon>
        <taxon>Poaceae</taxon>
        <taxon>PACMAD clade</taxon>
        <taxon>Panicoideae</taxon>
        <taxon>Panicodae</taxon>
        <taxon>Paniceae</taxon>
        <taxon>Melinidinae</taxon>
        <taxon>Urochloa</taxon>
    </lineage>
</organism>
<dbReference type="SUPFAM" id="SSF52047">
    <property type="entry name" value="RNI-like"/>
    <property type="match status" value="1"/>
</dbReference>
<dbReference type="PROSITE" id="PS50181">
    <property type="entry name" value="FBOX"/>
    <property type="match status" value="1"/>
</dbReference>
<sequence>MDLSGWRIASIKRVQSFHGEDKDTDEALKFAYKSLPLPSPPATPDAPLAAAWSGAAPGDGVDRISSLPDGILRNVVSRLPVKDAACTAALASRWRGLWRSTPLVFSDASLLDGCRADPLWRPGLEDTLGVTNEISDILAKHPGPFRCVQITCCYLDMNREKCKAWLKLAADKGVQELAFINRPWPLDLPLPATIFRCTSLTRLHIGAWKLPDTAKLVRGVAFPHLHELFLSLITMKDRDLAFLLDRSPVLEVLTIIASQTDVRLCLVSRSLRCLQLGMSSLGDIRVADAPRLERLFLVDSRRTGGNKFSRIKIGKAPNLHMLGYLAPGLHELQIGNTIIEAGTTVSPVTIIPSVKILALQVHFEVCDEVQTVPSILKCFPNVETLHIQSVKVNKPTGKVNLMFWEEACPVECVQHLKKLVIHGFQGNKNEHAFIKFIGETVQALEKMVIMVCFETATGFNAKMMPFANVKWATKVKGKIYFIVPPPPFQTPWSFCKAADVSCMDPFDRDSAV</sequence>
<evidence type="ECO:0000313" key="2">
    <source>
        <dbReference type="EMBL" id="CAL4948934.1"/>
    </source>
</evidence>
<gene>
    <name evidence="2" type="ORF">URODEC1_LOCUS37691</name>
</gene>
<dbReference type="InterPro" id="IPR036047">
    <property type="entry name" value="F-box-like_dom_sf"/>
</dbReference>
<proteinExistence type="predicted"/>
<dbReference type="Pfam" id="PF24758">
    <property type="entry name" value="LRR_At5g56370"/>
    <property type="match status" value="1"/>
</dbReference>
<dbReference type="Pfam" id="PF08387">
    <property type="entry name" value="FBD"/>
    <property type="match status" value="1"/>
</dbReference>
<dbReference type="InterPro" id="IPR055411">
    <property type="entry name" value="LRR_FXL15/At3g58940/PEG3-like"/>
</dbReference>
<reference evidence="2 3" key="2">
    <citation type="submission" date="2024-10" db="EMBL/GenBank/DDBJ databases">
        <authorList>
            <person name="Ryan C."/>
        </authorList>
    </citation>
    <scope>NUCLEOTIDE SEQUENCE [LARGE SCALE GENOMIC DNA]</scope>
</reference>
<dbReference type="Proteomes" id="UP001497457">
    <property type="component" value="Chromosome 17b"/>
</dbReference>
<keyword evidence="3" id="KW-1185">Reference proteome</keyword>
<dbReference type="InterPro" id="IPR006566">
    <property type="entry name" value="FBD"/>
</dbReference>
<dbReference type="Gene3D" id="3.80.10.10">
    <property type="entry name" value="Ribonuclease Inhibitor"/>
    <property type="match status" value="1"/>
</dbReference>
<dbReference type="PANTHER" id="PTHR32141">
    <property type="match status" value="1"/>
</dbReference>
<reference evidence="3" key="1">
    <citation type="submission" date="2024-06" db="EMBL/GenBank/DDBJ databases">
        <authorList>
            <person name="Ryan C."/>
        </authorList>
    </citation>
    <scope>NUCLEOTIDE SEQUENCE [LARGE SCALE GENOMIC DNA]</scope>
</reference>
<protein>
    <recommendedName>
        <fullName evidence="1">F-box domain-containing protein</fullName>
    </recommendedName>
</protein>
<dbReference type="EMBL" id="OZ075127">
    <property type="protein sequence ID" value="CAL4948934.1"/>
    <property type="molecule type" value="Genomic_DNA"/>
</dbReference>
<dbReference type="SUPFAM" id="SSF81383">
    <property type="entry name" value="F-box domain"/>
    <property type="match status" value="1"/>
</dbReference>
<feature type="domain" description="F-box" evidence="1">
    <location>
        <begin position="61"/>
        <end position="108"/>
    </location>
</feature>
<dbReference type="PANTHER" id="PTHR32141:SF181">
    <property type="entry name" value="F-BOX DOMAIN-CONTAINING PROTEIN"/>
    <property type="match status" value="1"/>
</dbReference>
<dbReference type="InterPro" id="IPR001810">
    <property type="entry name" value="F-box_dom"/>
</dbReference>